<feature type="active site" evidence="16">
    <location>
        <position position="293"/>
    </location>
</feature>
<dbReference type="GO" id="GO:0051301">
    <property type="term" value="P:cell division"/>
    <property type="evidence" value="ECO:0007669"/>
    <property type="project" value="UniProtKB-KW"/>
</dbReference>
<evidence type="ECO:0000313" key="19">
    <source>
        <dbReference type="Proteomes" id="UP000713596"/>
    </source>
</evidence>
<feature type="active site" description="Proton donor" evidence="16">
    <location>
        <position position="223"/>
    </location>
</feature>
<dbReference type="SUPFAM" id="SSF56176">
    <property type="entry name" value="FAD-binding/transporter-associated domain-like"/>
    <property type="match status" value="1"/>
</dbReference>
<evidence type="ECO:0000256" key="8">
    <source>
        <dbReference type="ARBA" id="ARBA00022827"/>
    </source>
</evidence>
<gene>
    <name evidence="16 18" type="primary">murB</name>
    <name evidence="18" type="ORF">H9882_01145</name>
</gene>
<dbReference type="Gene3D" id="3.30.43.10">
    <property type="entry name" value="Uridine Diphospho-n-acetylenolpyruvylglucosamine Reductase, domain 2"/>
    <property type="match status" value="1"/>
</dbReference>
<keyword evidence="11 16" id="KW-0573">Peptidoglycan synthesis</keyword>
<dbReference type="PANTHER" id="PTHR21071">
    <property type="entry name" value="UDP-N-ACETYLENOLPYRUVOYLGLUCOSAMINE REDUCTASE"/>
    <property type="match status" value="1"/>
</dbReference>
<comment type="catalytic activity">
    <reaction evidence="15 16">
        <text>UDP-N-acetyl-alpha-D-muramate + NADP(+) = UDP-N-acetyl-3-O-(1-carboxyvinyl)-alpha-D-glucosamine + NADPH + H(+)</text>
        <dbReference type="Rhea" id="RHEA:12248"/>
        <dbReference type="ChEBI" id="CHEBI:15378"/>
        <dbReference type="ChEBI" id="CHEBI:57783"/>
        <dbReference type="ChEBI" id="CHEBI:58349"/>
        <dbReference type="ChEBI" id="CHEBI:68483"/>
        <dbReference type="ChEBI" id="CHEBI:70757"/>
        <dbReference type="EC" id="1.3.1.98"/>
    </reaction>
</comment>
<keyword evidence="6 16" id="KW-0132">Cell division</keyword>
<evidence type="ECO:0000259" key="17">
    <source>
        <dbReference type="PROSITE" id="PS51387"/>
    </source>
</evidence>
<dbReference type="SUPFAM" id="SSF56194">
    <property type="entry name" value="Uridine diphospho-N-Acetylenolpyruvylglucosamine reductase, MurB, C-terminal domain"/>
    <property type="match status" value="1"/>
</dbReference>
<comment type="caution">
    <text evidence="18">The sequence shown here is derived from an EMBL/GenBank/DDBJ whole genome shotgun (WGS) entry which is preliminary data.</text>
</comment>
<dbReference type="InterPro" id="IPR016167">
    <property type="entry name" value="FAD-bd_PCMH_sub1"/>
</dbReference>
<keyword evidence="13 16" id="KW-0131">Cell cycle</keyword>
<dbReference type="PROSITE" id="PS51387">
    <property type="entry name" value="FAD_PCMH"/>
    <property type="match status" value="1"/>
</dbReference>
<dbReference type="GO" id="GO:0071555">
    <property type="term" value="P:cell wall organization"/>
    <property type="evidence" value="ECO:0007669"/>
    <property type="project" value="UniProtKB-KW"/>
</dbReference>
<dbReference type="InterPro" id="IPR016169">
    <property type="entry name" value="FAD-bd_PCMH_sub2"/>
</dbReference>
<comment type="subcellular location">
    <subcellularLocation>
        <location evidence="3 16">Cytoplasm</location>
    </subcellularLocation>
</comment>
<dbReference type="Gene3D" id="3.90.78.10">
    <property type="entry name" value="UDP-N-acetylenolpyruvoylglucosamine reductase, C-terminal domain"/>
    <property type="match status" value="1"/>
</dbReference>
<dbReference type="GO" id="GO:0008762">
    <property type="term" value="F:UDP-N-acetylmuramate dehydrogenase activity"/>
    <property type="evidence" value="ECO:0007669"/>
    <property type="project" value="UniProtKB-UniRule"/>
</dbReference>
<keyword evidence="14 16" id="KW-0961">Cell wall biogenesis/degradation</keyword>
<evidence type="ECO:0000256" key="4">
    <source>
        <dbReference type="ARBA" id="ARBA00004752"/>
    </source>
</evidence>
<evidence type="ECO:0000313" key="18">
    <source>
        <dbReference type="EMBL" id="MBU3805500.1"/>
    </source>
</evidence>
<keyword evidence="7 16" id="KW-0285">Flavoprotein</keyword>
<keyword evidence="8 16" id="KW-0274">FAD</keyword>
<dbReference type="Pfam" id="PF02873">
    <property type="entry name" value="MurB_C"/>
    <property type="match status" value="1"/>
</dbReference>
<dbReference type="GO" id="GO:0009252">
    <property type="term" value="P:peptidoglycan biosynthetic process"/>
    <property type="evidence" value="ECO:0007669"/>
    <property type="project" value="UniProtKB-UniRule"/>
</dbReference>
<dbReference type="Gene3D" id="3.30.465.10">
    <property type="match status" value="1"/>
</dbReference>
<evidence type="ECO:0000256" key="6">
    <source>
        <dbReference type="ARBA" id="ARBA00022618"/>
    </source>
</evidence>
<organism evidence="18 19">
    <name type="scientific">Candidatus Allofournierella pullistercoris</name>
    <dbReference type="NCBI Taxonomy" id="2838597"/>
    <lineage>
        <taxon>Bacteria</taxon>
        <taxon>Bacillati</taxon>
        <taxon>Bacillota</taxon>
        <taxon>Clostridia</taxon>
        <taxon>Eubacteriales</taxon>
        <taxon>Oscillospiraceae</taxon>
        <taxon>Allofournierella</taxon>
    </lineage>
</organism>
<keyword evidence="12 16" id="KW-0560">Oxidoreductase</keyword>
<evidence type="ECO:0000256" key="2">
    <source>
        <dbReference type="ARBA" id="ARBA00003921"/>
    </source>
</evidence>
<comment type="function">
    <text evidence="2 16">Cell wall formation.</text>
</comment>
<dbReference type="EMBL" id="JAHLFP010000007">
    <property type="protein sequence ID" value="MBU3805500.1"/>
    <property type="molecule type" value="Genomic_DNA"/>
</dbReference>
<evidence type="ECO:0000256" key="9">
    <source>
        <dbReference type="ARBA" id="ARBA00022857"/>
    </source>
</evidence>
<keyword evidence="9 16" id="KW-0521">NADP</keyword>
<dbReference type="EC" id="1.3.1.98" evidence="16"/>
<feature type="domain" description="FAD-binding PCMH-type" evidence="17">
    <location>
        <begin position="28"/>
        <end position="194"/>
    </location>
</feature>
<feature type="active site" evidence="16">
    <location>
        <position position="173"/>
    </location>
</feature>
<keyword evidence="10 16" id="KW-0133">Cell shape</keyword>
<dbReference type="GO" id="GO:0071949">
    <property type="term" value="F:FAD binding"/>
    <property type="evidence" value="ECO:0007669"/>
    <property type="project" value="InterPro"/>
</dbReference>
<dbReference type="InterPro" id="IPR016166">
    <property type="entry name" value="FAD-bd_PCMH"/>
</dbReference>
<dbReference type="InterPro" id="IPR036635">
    <property type="entry name" value="MurB_C_sf"/>
</dbReference>
<evidence type="ECO:0000256" key="11">
    <source>
        <dbReference type="ARBA" id="ARBA00022984"/>
    </source>
</evidence>
<dbReference type="InterPro" id="IPR003170">
    <property type="entry name" value="MurB"/>
</dbReference>
<comment type="pathway">
    <text evidence="4 16">Cell wall biogenesis; peptidoglycan biosynthesis.</text>
</comment>
<dbReference type="NCBIfam" id="TIGR00179">
    <property type="entry name" value="murB"/>
    <property type="match status" value="1"/>
</dbReference>
<dbReference type="Proteomes" id="UP000713596">
    <property type="component" value="Unassembled WGS sequence"/>
</dbReference>
<dbReference type="HAMAP" id="MF_00037">
    <property type="entry name" value="MurB"/>
    <property type="match status" value="1"/>
</dbReference>
<dbReference type="NCBIfam" id="NF010480">
    <property type="entry name" value="PRK13905.1"/>
    <property type="match status" value="1"/>
</dbReference>
<protein>
    <recommendedName>
        <fullName evidence="16">UDP-N-acetylenolpyruvoylglucosamine reductase</fullName>
        <ecNumber evidence="16">1.3.1.98</ecNumber>
    </recommendedName>
    <alternativeName>
        <fullName evidence="16">UDP-N-acetylmuramate dehydrogenase</fullName>
    </alternativeName>
</protein>
<evidence type="ECO:0000256" key="7">
    <source>
        <dbReference type="ARBA" id="ARBA00022630"/>
    </source>
</evidence>
<sequence>MEQITHLFQQATIPYRCNESLALHTSFKIGGPAAVFCTPTTVEQLVKAVGICKEQGARYYLLGNGSNLLFADEGFAGVVICTKELPTTLRVEEHCITATAGTDLKEICQLAAEQSLTGMEFAYGIPGSVGGAVYMNAGAYGGEMKDVLLQVICLDDEGVIQTLSADQMELGYRSSIFERTGWCVLEVTVQLKPGEKQQIQSTMDELMQRRIDKQPLDLPSAGSAFKRPVGAFAGGLIDQCGLRGYRVGDAAISEKHCGFIVNLGHATCAQVLELADKVSSIVQEQTGYKLEKEIRVVK</sequence>
<evidence type="ECO:0000256" key="13">
    <source>
        <dbReference type="ARBA" id="ARBA00023306"/>
    </source>
</evidence>
<evidence type="ECO:0000256" key="16">
    <source>
        <dbReference type="HAMAP-Rule" id="MF_00037"/>
    </source>
</evidence>
<evidence type="ECO:0000256" key="14">
    <source>
        <dbReference type="ARBA" id="ARBA00023316"/>
    </source>
</evidence>
<reference evidence="18" key="2">
    <citation type="submission" date="2021-04" db="EMBL/GenBank/DDBJ databases">
        <authorList>
            <person name="Gilroy R."/>
        </authorList>
    </citation>
    <scope>NUCLEOTIDE SEQUENCE</scope>
    <source>
        <strain evidence="18">B5_2728</strain>
    </source>
</reference>
<evidence type="ECO:0000256" key="5">
    <source>
        <dbReference type="ARBA" id="ARBA00022490"/>
    </source>
</evidence>
<dbReference type="InterPro" id="IPR036318">
    <property type="entry name" value="FAD-bd_PCMH-like_sf"/>
</dbReference>
<evidence type="ECO:0000256" key="12">
    <source>
        <dbReference type="ARBA" id="ARBA00023002"/>
    </source>
</evidence>
<dbReference type="InterPro" id="IPR006094">
    <property type="entry name" value="Oxid_FAD_bind_N"/>
</dbReference>
<reference evidence="18" key="1">
    <citation type="journal article" date="2021" name="PeerJ">
        <title>Extensive microbial diversity within the chicken gut microbiome revealed by metagenomics and culture.</title>
        <authorList>
            <person name="Gilroy R."/>
            <person name="Ravi A."/>
            <person name="Getino M."/>
            <person name="Pursley I."/>
            <person name="Horton D.L."/>
            <person name="Alikhan N.F."/>
            <person name="Baker D."/>
            <person name="Gharbi K."/>
            <person name="Hall N."/>
            <person name="Watson M."/>
            <person name="Adriaenssens E.M."/>
            <person name="Foster-Nyarko E."/>
            <person name="Jarju S."/>
            <person name="Secka A."/>
            <person name="Antonio M."/>
            <person name="Oren A."/>
            <person name="Chaudhuri R.R."/>
            <person name="La Ragione R."/>
            <person name="Hildebrand F."/>
            <person name="Pallen M.J."/>
        </authorList>
    </citation>
    <scope>NUCLEOTIDE SEQUENCE</scope>
    <source>
        <strain evidence="18">B5_2728</strain>
    </source>
</reference>
<evidence type="ECO:0000256" key="3">
    <source>
        <dbReference type="ARBA" id="ARBA00004496"/>
    </source>
</evidence>
<accession>A0A948T107</accession>
<evidence type="ECO:0000256" key="15">
    <source>
        <dbReference type="ARBA" id="ARBA00048914"/>
    </source>
</evidence>
<keyword evidence="5 16" id="KW-0963">Cytoplasm</keyword>
<evidence type="ECO:0000256" key="1">
    <source>
        <dbReference type="ARBA" id="ARBA00001974"/>
    </source>
</evidence>
<dbReference type="InterPro" id="IPR011601">
    <property type="entry name" value="MurB_C"/>
</dbReference>
<dbReference type="GO" id="GO:0008360">
    <property type="term" value="P:regulation of cell shape"/>
    <property type="evidence" value="ECO:0007669"/>
    <property type="project" value="UniProtKB-KW"/>
</dbReference>
<proteinExistence type="inferred from homology"/>
<name>A0A948T107_9FIRM</name>
<comment type="similarity">
    <text evidence="16">Belongs to the MurB family.</text>
</comment>
<dbReference type="AlphaFoldDB" id="A0A948T107"/>
<dbReference type="PANTHER" id="PTHR21071:SF4">
    <property type="entry name" value="UDP-N-ACETYLENOLPYRUVOYLGLUCOSAMINE REDUCTASE"/>
    <property type="match status" value="1"/>
</dbReference>
<evidence type="ECO:0000256" key="10">
    <source>
        <dbReference type="ARBA" id="ARBA00022960"/>
    </source>
</evidence>
<comment type="cofactor">
    <cofactor evidence="1 16">
        <name>FAD</name>
        <dbReference type="ChEBI" id="CHEBI:57692"/>
    </cofactor>
</comment>
<dbReference type="Pfam" id="PF01565">
    <property type="entry name" value="FAD_binding_4"/>
    <property type="match status" value="1"/>
</dbReference>
<dbReference type="GO" id="GO:0005829">
    <property type="term" value="C:cytosol"/>
    <property type="evidence" value="ECO:0007669"/>
    <property type="project" value="TreeGrafter"/>
</dbReference>